<evidence type="ECO:0000259" key="3">
    <source>
        <dbReference type="Pfam" id="PF13192"/>
    </source>
</evidence>
<name>A0A430KUY7_9GAMM</name>
<dbReference type="PANTHER" id="PTHR36450">
    <property type="entry name" value="THIOREDOXIN"/>
    <property type="match status" value="1"/>
</dbReference>
<dbReference type="PANTHER" id="PTHR36450:SF1">
    <property type="entry name" value="THIOREDOXIN"/>
    <property type="match status" value="1"/>
</dbReference>
<accession>A0A430KUY7</accession>
<gene>
    <name evidence="4" type="ORF">EH243_03525</name>
</gene>
<feature type="active site" description="Nucleophile" evidence="1">
    <location>
        <position position="11"/>
    </location>
</feature>
<evidence type="ECO:0000256" key="2">
    <source>
        <dbReference type="PIRSR" id="PIRSR037031-51"/>
    </source>
</evidence>
<sequence>MKQIKVLGSGCSKCKKTAELIEQLAHEMGIPANVTKETDPQVMMAFGVMSTPAVAIDDQLVHSGSVPNAAQVKEWLTKG</sequence>
<organism evidence="4 5">
    <name type="scientific">Amphritea opalescens</name>
    <dbReference type="NCBI Taxonomy" id="2490544"/>
    <lineage>
        <taxon>Bacteria</taxon>
        <taxon>Pseudomonadati</taxon>
        <taxon>Pseudomonadota</taxon>
        <taxon>Gammaproteobacteria</taxon>
        <taxon>Oceanospirillales</taxon>
        <taxon>Oceanospirillaceae</taxon>
        <taxon>Amphritea</taxon>
    </lineage>
</organism>
<dbReference type="OrthoDB" id="9800630at2"/>
<dbReference type="RefSeq" id="WP_126157253.1">
    <property type="nucleotide sequence ID" value="NZ_RQXW01000002.1"/>
</dbReference>
<dbReference type="NCBIfam" id="TIGR00412">
    <property type="entry name" value="redox_disulf_2"/>
    <property type="match status" value="1"/>
</dbReference>
<dbReference type="Pfam" id="PF13192">
    <property type="entry name" value="Thioredoxin_3"/>
    <property type="match status" value="1"/>
</dbReference>
<evidence type="ECO:0000313" key="5">
    <source>
        <dbReference type="Proteomes" id="UP000283087"/>
    </source>
</evidence>
<keyword evidence="2" id="KW-0676">Redox-active center</keyword>
<dbReference type="Gene3D" id="3.40.30.10">
    <property type="entry name" value="Glutaredoxin"/>
    <property type="match status" value="1"/>
</dbReference>
<feature type="domain" description="Thioredoxin-like fold" evidence="3">
    <location>
        <begin position="3"/>
        <end position="77"/>
    </location>
</feature>
<evidence type="ECO:0000256" key="1">
    <source>
        <dbReference type="PIRSR" id="PIRSR037031-50"/>
    </source>
</evidence>
<proteinExistence type="predicted"/>
<dbReference type="InterPro" id="IPR036249">
    <property type="entry name" value="Thioredoxin-like_sf"/>
</dbReference>
<dbReference type="Proteomes" id="UP000283087">
    <property type="component" value="Unassembled WGS sequence"/>
</dbReference>
<protein>
    <submittedName>
        <fullName evidence="4">Thioredoxin family protein</fullName>
    </submittedName>
</protein>
<dbReference type="AlphaFoldDB" id="A0A430KUY7"/>
<evidence type="ECO:0000313" key="4">
    <source>
        <dbReference type="EMBL" id="RTE67286.1"/>
    </source>
</evidence>
<keyword evidence="5" id="KW-1185">Reference proteome</keyword>
<feature type="active site" description="Nucleophile" evidence="1">
    <location>
        <position position="14"/>
    </location>
</feature>
<dbReference type="SUPFAM" id="SSF52833">
    <property type="entry name" value="Thioredoxin-like"/>
    <property type="match status" value="1"/>
</dbReference>
<dbReference type="InterPro" id="IPR005243">
    <property type="entry name" value="THIRX-like_proc"/>
</dbReference>
<comment type="caution">
    <text evidence="4">The sequence shown here is derived from an EMBL/GenBank/DDBJ whole genome shotgun (WGS) entry which is preliminary data.</text>
</comment>
<feature type="disulfide bond" description="Redox-active" evidence="2">
    <location>
        <begin position="11"/>
        <end position="14"/>
    </location>
</feature>
<keyword evidence="2" id="KW-1015">Disulfide bond</keyword>
<dbReference type="InterPro" id="IPR012336">
    <property type="entry name" value="Thioredoxin-like_fold"/>
</dbReference>
<dbReference type="EMBL" id="RQXW01000002">
    <property type="protein sequence ID" value="RTE67286.1"/>
    <property type="molecule type" value="Genomic_DNA"/>
</dbReference>
<dbReference type="PIRSF" id="PIRSF037031">
    <property type="entry name" value="Redox_disulphide_2"/>
    <property type="match status" value="1"/>
</dbReference>
<reference evidence="4 5" key="1">
    <citation type="submission" date="2018-11" db="EMBL/GenBank/DDBJ databases">
        <title>The draft genome sequence of Amphritea opalescens ANRC-JH13T.</title>
        <authorList>
            <person name="Fang Z."/>
            <person name="Zhang Y."/>
            <person name="Han X."/>
        </authorList>
    </citation>
    <scope>NUCLEOTIDE SEQUENCE [LARGE SCALE GENOMIC DNA]</scope>
    <source>
        <strain evidence="4 5">ANRC-JH13</strain>
    </source>
</reference>